<reference evidence="5" key="1">
    <citation type="journal article" date="2021" name="PeerJ">
        <title>Extensive microbial diversity within the chicken gut microbiome revealed by metagenomics and culture.</title>
        <authorList>
            <person name="Gilroy R."/>
            <person name="Ravi A."/>
            <person name="Getino M."/>
            <person name="Pursley I."/>
            <person name="Horton D.L."/>
            <person name="Alikhan N.F."/>
            <person name="Baker D."/>
            <person name="Gharbi K."/>
            <person name="Hall N."/>
            <person name="Watson M."/>
            <person name="Adriaenssens E.M."/>
            <person name="Foster-Nyarko E."/>
            <person name="Jarju S."/>
            <person name="Secka A."/>
            <person name="Antonio M."/>
            <person name="Oren A."/>
            <person name="Chaudhuri R.R."/>
            <person name="La Ragione R."/>
            <person name="Hildebrand F."/>
            <person name="Pallen M.J."/>
        </authorList>
    </citation>
    <scope>NUCLEOTIDE SEQUENCE</scope>
    <source>
        <strain evidence="5">ChiGjej4B4-7305</strain>
    </source>
</reference>
<evidence type="ECO:0000256" key="1">
    <source>
        <dbReference type="ARBA" id="ARBA00023125"/>
    </source>
</evidence>
<proteinExistence type="predicted"/>
<feature type="domain" description="Lsr2 dimerization" evidence="3">
    <location>
        <begin position="1"/>
        <end position="58"/>
    </location>
</feature>
<feature type="region of interest" description="Disordered" evidence="2">
    <location>
        <begin position="54"/>
        <end position="78"/>
    </location>
</feature>
<dbReference type="InterPro" id="IPR042261">
    <property type="entry name" value="Lsr2-like_dimerization"/>
</dbReference>
<dbReference type="Pfam" id="PF11774">
    <property type="entry name" value="Lsr2"/>
    <property type="match status" value="1"/>
</dbReference>
<evidence type="ECO:0000256" key="2">
    <source>
        <dbReference type="SAM" id="MobiDB-lite"/>
    </source>
</evidence>
<dbReference type="Pfam" id="PF23359">
    <property type="entry name" value="Lsr2_DNA-bd"/>
    <property type="match status" value="1"/>
</dbReference>
<gene>
    <name evidence="5" type="ORF">H9815_09100</name>
</gene>
<dbReference type="AlphaFoldDB" id="A0A9D2EEG5"/>
<evidence type="ECO:0000259" key="4">
    <source>
        <dbReference type="Pfam" id="PF23359"/>
    </source>
</evidence>
<reference evidence="5" key="2">
    <citation type="submission" date="2021-04" db="EMBL/GenBank/DDBJ databases">
        <authorList>
            <person name="Gilroy R."/>
        </authorList>
    </citation>
    <scope>NUCLEOTIDE SEQUENCE</scope>
    <source>
        <strain evidence="5">ChiGjej4B4-7305</strain>
    </source>
</reference>
<dbReference type="Gene3D" id="3.30.60.230">
    <property type="entry name" value="Lsr2, dimerization domain"/>
    <property type="match status" value="1"/>
</dbReference>
<evidence type="ECO:0000259" key="3">
    <source>
        <dbReference type="Pfam" id="PF11774"/>
    </source>
</evidence>
<name>A0A9D2EEG5_9MICO</name>
<sequence>MAQKVRVLLIDDVDGSDAEETVTFALDGVTYEIDLNAKNAAKLRDAFAPWVASGRRSGGRKISGRRGTVRSGPSDSQKIREWAKENGYKVSDRGRVSTEIREAYAKAH</sequence>
<dbReference type="InterPro" id="IPR055370">
    <property type="entry name" value="Lsr2_DNA-bd"/>
</dbReference>
<dbReference type="Proteomes" id="UP000824037">
    <property type="component" value="Unassembled WGS sequence"/>
</dbReference>
<feature type="domain" description="Lsr2 DNA-binding" evidence="4">
    <location>
        <begin position="73"/>
        <end position="107"/>
    </location>
</feature>
<organism evidence="5 6">
    <name type="scientific">Candidatus Ruania gallistercoris</name>
    <dbReference type="NCBI Taxonomy" id="2838746"/>
    <lineage>
        <taxon>Bacteria</taxon>
        <taxon>Bacillati</taxon>
        <taxon>Actinomycetota</taxon>
        <taxon>Actinomycetes</taxon>
        <taxon>Micrococcales</taxon>
        <taxon>Ruaniaceae</taxon>
        <taxon>Ruania</taxon>
    </lineage>
</organism>
<dbReference type="GO" id="GO:0003677">
    <property type="term" value="F:DNA binding"/>
    <property type="evidence" value="ECO:0007669"/>
    <property type="project" value="UniProtKB-KW"/>
</dbReference>
<dbReference type="EMBL" id="DXBY01000153">
    <property type="protein sequence ID" value="HIZ35922.1"/>
    <property type="molecule type" value="Genomic_DNA"/>
</dbReference>
<dbReference type="Gene3D" id="4.10.320.10">
    <property type="entry name" value="E3-binding domain"/>
    <property type="match status" value="1"/>
</dbReference>
<keyword evidence="1" id="KW-0238">DNA-binding</keyword>
<dbReference type="GO" id="GO:0016746">
    <property type="term" value="F:acyltransferase activity"/>
    <property type="evidence" value="ECO:0007669"/>
    <property type="project" value="InterPro"/>
</dbReference>
<dbReference type="InterPro" id="IPR036625">
    <property type="entry name" value="E3-bd_dom_sf"/>
</dbReference>
<accession>A0A9D2EEG5</accession>
<feature type="compositionally biased region" description="Basic residues" evidence="2">
    <location>
        <begin position="57"/>
        <end position="68"/>
    </location>
</feature>
<protein>
    <submittedName>
        <fullName evidence="5">Lsr2 family protein</fullName>
    </submittedName>
</protein>
<comment type="caution">
    <text evidence="5">The sequence shown here is derived from an EMBL/GenBank/DDBJ whole genome shotgun (WGS) entry which is preliminary data.</text>
</comment>
<dbReference type="InterPro" id="IPR024412">
    <property type="entry name" value="Lsr2_dim_dom"/>
</dbReference>
<evidence type="ECO:0000313" key="5">
    <source>
        <dbReference type="EMBL" id="HIZ35922.1"/>
    </source>
</evidence>
<evidence type="ECO:0000313" key="6">
    <source>
        <dbReference type="Proteomes" id="UP000824037"/>
    </source>
</evidence>